<proteinExistence type="predicted"/>
<evidence type="ECO:0000256" key="1">
    <source>
        <dbReference type="SAM" id="MobiDB-lite"/>
    </source>
</evidence>
<keyword evidence="2" id="KW-0812">Transmembrane</keyword>
<name>A0AAJ0LZX6_9PEZI</name>
<organism evidence="4 5">
    <name type="scientific">Chaetomium strumarium</name>
    <dbReference type="NCBI Taxonomy" id="1170767"/>
    <lineage>
        <taxon>Eukaryota</taxon>
        <taxon>Fungi</taxon>
        <taxon>Dikarya</taxon>
        <taxon>Ascomycota</taxon>
        <taxon>Pezizomycotina</taxon>
        <taxon>Sordariomycetes</taxon>
        <taxon>Sordariomycetidae</taxon>
        <taxon>Sordariales</taxon>
        <taxon>Chaetomiaceae</taxon>
        <taxon>Chaetomium</taxon>
    </lineage>
</organism>
<keyword evidence="3" id="KW-0732">Signal</keyword>
<feature type="signal peptide" evidence="3">
    <location>
        <begin position="1"/>
        <end position="23"/>
    </location>
</feature>
<evidence type="ECO:0000256" key="3">
    <source>
        <dbReference type="SAM" id="SignalP"/>
    </source>
</evidence>
<protein>
    <recommendedName>
        <fullName evidence="6">Extracellular membrane protein CFEM domain-containing protein</fullName>
    </recommendedName>
</protein>
<dbReference type="AlphaFoldDB" id="A0AAJ0LZX6"/>
<reference evidence="4" key="2">
    <citation type="submission" date="2023-06" db="EMBL/GenBank/DDBJ databases">
        <authorList>
            <consortium name="Lawrence Berkeley National Laboratory"/>
            <person name="Mondo S.J."/>
            <person name="Hensen N."/>
            <person name="Bonometti L."/>
            <person name="Westerberg I."/>
            <person name="Brannstrom I.O."/>
            <person name="Guillou S."/>
            <person name="Cros-Aarteil S."/>
            <person name="Calhoun S."/>
            <person name="Haridas S."/>
            <person name="Kuo A."/>
            <person name="Pangilinan J."/>
            <person name="Riley R."/>
            <person name="Labutti K."/>
            <person name="Andreopoulos B."/>
            <person name="Lipzen A."/>
            <person name="Chen C."/>
            <person name="Yanf M."/>
            <person name="Daum C."/>
            <person name="Ng V."/>
            <person name="Clum A."/>
            <person name="Steindorff A."/>
            <person name="Ohm R."/>
            <person name="Martin F."/>
            <person name="Silar P."/>
            <person name="Natvig D."/>
            <person name="Lalanne C."/>
            <person name="Gautier V."/>
            <person name="Ament-Velasquez S.L."/>
            <person name="Kruys A."/>
            <person name="Hutchinson M.I."/>
            <person name="Powell A.J."/>
            <person name="Barry K."/>
            <person name="Miller A.N."/>
            <person name="Grigoriev I.V."/>
            <person name="Debuchy R."/>
            <person name="Gladieux P."/>
            <person name="Thoren M.H."/>
            <person name="Johannesson H."/>
        </authorList>
    </citation>
    <scope>NUCLEOTIDE SEQUENCE</scope>
    <source>
        <strain evidence="4">CBS 333.67</strain>
    </source>
</reference>
<feature type="chain" id="PRO_5042613726" description="Extracellular membrane protein CFEM domain-containing protein" evidence="3">
    <location>
        <begin position="24"/>
        <end position="206"/>
    </location>
</feature>
<feature type="compositionally biased region" description="Polar residues" evidence="1">
    <location>
        <begin position="148"/>
        <end position="158"/>
    </location>
</feature>
<dbReference type="RefSeq" id="XP_062719639.1">
    <property type="nucleotide sequence ID" value="XM_062863639.1"/>
</dbReference>
<comment type="caution">
    <text evidence="4">The sequence shown here is derived from an EMBL/GenBank/DDBJ whole genome shotgun (WGS) entry which is preliminary data.</text>
</comment>
<dbReference type="Proteomes" id="UP001273166">
    <property type="component" value="Unassembled WGS sequence"/>
</dbReference>
<gene>
    <name evidence="4" type="ORF">B0T15DRAFT_286211</name>
</gene>
<feature type="transmembrane region" description="Helical" evidence="2">
    <location>
        <begin position="182"/>
        <end position="204"/>
    </location>
</feature>
<accession>A0AAJ0LZX6</accession>
<sequence length="206" mass="21641">MASISAAAIGAFSFLLCLRGVLASSEMGVIFSNTEGYKQLNSNQRLCAVADVRSPCYLSRCSNKNCFCASPQFMSDETDSCMIALDPFNDGMYSVDTYNGIMAFFGNECGTFNVQFKQVASESIVYTTVFTQTAPTDTAGHVVPTPGSGRSSAGSSETPNPDGNGGENNGKQNFAGNLSVEAIVGIVAGAATVIGTIITAYMCWCR</sequence>
<keyword evidence="5" id="KW-1185">Reference proteome</keyword>
<evidence type="ECO:0008006" key="6">
    <source>
        <dbReference type="Google" id="ProtNLM"/>
    </source>
</evidence>
<feature type="region of interest" description="Disordered" evidence="1">
    <location>
        <begin position="137"/>
        <end position="171"/>
    </location>
</feature>
<keyword evidence="2" id="KW-1133">Transmembrane helix</keyword>
<keyword evidence="2" id="KW-0472">Membrane</keyword>
<evidence type="ECO:0000256" key="2">
    <source>
        <dbReference type="SAM" id="Phobius"/>
    </source>
</evidence>
<reference evidence="4" key="1">
    <citation type="journal article" date="2023" name="Mol. Phylogenet. Evol.">
        <title>Genome-scale phylogeny and comparative genomics of the fungal order Sordariales.</title>
        <authorList>
            <person name="Hensen N."/>
            <person name="Bonometti L."/>
            <person name="Westerberg I."/>
            <person name="Brannstrom I.O."/>
            <person name="Guillou S."/>
            <person name="Cros-Aarteil S."/>
            <person name="Calhoun S."/>
            <person name="Haridas S."/>
            <person name="Kuo A."/>
            <person name="Mondo S."/>
            <person name="Pangilinan J."/>
            <person name="Riley R."/>
            <person name="LaButti K."/>
            <person name="Andreopoulos B."/>
            <person name="Lipzen A."/>
            <person name="Chen C."/>
            <person name="Yan M."/>
            <person name="Daum C."/>
            <person name="Ng V."/>
            <person name="Clum A."/>
            <person name="Steindorff A."/>
            <person name="Ohm R.A."/>
            <person name="Martin F."/>
            <person name="Silar P."/>
            <person name="Natvig D.O."/>
            <person name="Lalanne C."/>
            <person name="Gautier V."/>
            <person name="Ament-Velasquez S.L."/>
            <person name="Kruys A."/>
            <person name="Hutchinson M.I."/>
            <person name="Powell A.J."/>
            <person name="Barry K."/>
            <person name="Miller A.N."/>
            <person name="Grigoriev I.V."/>
            <person name="Debuchy R."/>
            <person name="Gladieux P."/>
            <person name="Hiltunen Thoren M."/>
            <person name="Johannesson H."/>
        </authorList>
    </citation>
    <scope>NUCLEOTIDE SEQUENCE</scope>
    <source>
        <strain evidence="4">CBS 333.67</strain>
    </source>
</reference>
<evidence type="ECO:0000313" key="4">
    <source>
        <dbReference type="EMBL" id="KAK3303859.1"/>
    </source>
</evidence>
<dbReference type="EMBL" id="JAUDZG010000006">
    <property type="protein sequence ID" value="KAK3303859.1"/>
    <property type="molecule type" value="Genomic_DNA"/>
</dbReference>
<dbReference type="GeneID" id="87882468"/>
<evidence type="ECO:0000313" key="5">
    <source>
        <dbReference type="Proteomes" id="UP001273166"/>
    </source>
</evidence>